<dbReference type="InterPro" id="IPR018316">
    <property type="entry name" value="Tubulin/FtsZ_2-layer-sand-dom"/>
</dbReference>
<dbReference type="PANTHER" id="PTHR11588">
    <property type="entry name" value="TUBULIN"/>
    <property type="match status" value="1"/>
</dbReference>
<keyword evidence="3 5" id="KW-0547">Nucleotide-binding</keyword>
<dbReference type="InterPro" id="IPR003008">
    <property type="entry name" value="Tubulin_FtsZ_GTPase"/>
</dbReference>
<dbReference type="RefSeq" id="XP_013762751.1">
    <property type="nucleotide sequence ID" value="XM_013907297.1"/>
</dbReference>
<evidence type="ECO:0000256" key="1">
    <source>
        <dbReference type="ARBA" id="ARBA00009636"/>
    </source>
</evidence>
<organism evidence="9 10">
    <name type="scientific">Thecamonas trahens ATCC 50062</name>
    <dbReference type="NCBI Taxonomy" id="461836"/>
    <lineage>
        <taxon>Eukaryota</taxon>
        <taxon>Apusozoa</taxon>
        <taxon>Apusomonadida</taxon>
        <taxon>Apusomonadidae</taxon>
        <taxon>Thecamonas</taxon>
    </lineage>
</organism>
<dbReference type="PRINTS" id="PR01161">
    <property type="entry name" value="TUBULIN"/>
</dbReference>
<proteinExistence type="inferred from homology"/>
<dbReference type="Pfam" id="PF00091">
    <property type="entry name" value="Tubulin"/>
    <property type="match status" value="1"/>
</dbReference>
<feature type="domain" description="Tubulin/FtsZ 2-layer sandwich" evidence="8">
    <location>
        <begin position="306"/>
        <end position="441"/>
    </location>
</feature>
<dbReference type="InterPro" id="IPR008280">
    <property type="entry name" value="Tub_FtsZ_C"/>
</dbReference>
<dbReference type="AlphaFoldDB" id="A0A0L0D8Z0"/>
<comment type="similarity">
    <text evidence="1 5">Belongs to the tubulin family.</text>
</comment>
<evidence type="ECO:0000259" key="8">
    <source>
        <dbReference type="SMART" id="SM00865"/>
    </source>
</evidence>
<dbReference type="PROSITE" id="PS00227">
    <property type="entry name" value="TUBULIN"/>
    <property type="match status" value="1"/>
</dbReference>
<keyword evidence="10" id="KW-1185">Reference proteome</keyword>
<dbReference type="Gene3D" id="3.40.50.1440">
    <property type="entry name" value="Tubulin/FtsZ, GTPase domain"/>
    <property type="match status" value="1"/>
</dbReference>
<dbReference type="PRINTS" id="PR01519">
    <property type="entry name" value="EPSLNTUBULIN"/>
</dbReference>
<dbReference type="OrthoDB" id="1662883at2759"/>
<dbReference type="InterPro" id="IPR017975">
    <property type="entry name" value="Tubulin_CS"/>
</dbReference>
<dbReference type="InterPro" id="IPR036525">
    <property type="entry name" value="Tubulin/FtsZ_GTPase_sf"/>
</dbReference>
<evidence type="ECO:0000313" key="9">
    <source>
        <dbReference type="EMBL" id="KNC48695.1"/>
    </source>
</evidence>
<dbReference type="SMART" id="SM00865">
    <property type="entry name" value="Tubulin_C"/>
    <property type="match status" value="1"/>
</dbReference>
<dbReference type="CDD" id="cd02190">
    <property type="entry name" value="epsilon_tubulin"/>
    <property type="match status" value="1"/>
</dbReference>
<evidence type="ECO:0000256" key="4">
    <source>
        <dbReference type="ARBA" id="ARBA00023134"/>
    </source>
</evidence>
<dbReference type="EMBL" id="GL349434">
    <property type="protein sequence ID" value="KNC48695.1"/>
    <property type="molecule type" value="Genomic_DNA"/>
</dbReference>
<dbReference type="FunFam" id="3.40.50.1440:FF:000017">
    <property type="entry name" value="Tubulin epsilon chain"/>
    <property type="match status" value="1"/>
</dbReference>
<evidence type="ECO:0000256" key="3">
    <source>
        <dbReference type="ARBA" id="ARBA00022741"/>
    </source>
</evidence>
<name>A0A0L0D8Z0_THETB</name>
<evidence type="ECO:0000256" key="2">
    <source>
        <dbReference type="ARBA" id="ARBA00022701"/>
    </source>
</evidence>
<gene>
    <name evidence="9" type="ORF">AMSG_00472</name>
</gene>
<dbReference type="InterPro" id="IPR023123">
    <property type="entry name" value="Tubulin_C"/>
</dbReference>
<dbReference type="GO" id="GO:0007017">
    <property type="term" value="P:microtubule-based process"/>
    <property type="evidence" value="ECO:0007669"/>
    <property type="project" value="InterPro"/>
</dbReference>
<dbReference type="Proteomes" id="UP000054408">
    <property type="component" value="Unassembled WGS sequence"/>
</dbReference>
<dbReference type="STRING" id="461836.A0A0L0D8Z0"/>
<reference evidence="9 10" key="1">
    <citation type="submission" date="2010-05" db="EMBL/GenBank/DDBJ databases">
        <title>The Genome Sequence of Thecamonas trahens ATCC 50062.</title>
        <authorList>
            <consortium name="The Broad Institute Genome Sequencing Platform"/>
            <person name="Russ C."/>
            <person name="Cuomo C."/>
            <person name="Shea T."/>
            <person name="Young S.K."/>
            <person name="Zeng Q."/>
            <person name="Koehrsen M."/>
            <person name="Haas B."/>
            <person name="Borodovsky M."/>
            <person name="Guigo R."/>
            <person name="Alvarado L."/>
            <person name="Berlin A."/>
            <person name="Bochicchio J."/>
            <person name="Borenstein D."/>
            <person name="Chapman S."/>
            <person name="Chen Z."/>
            <person name="Freedman E."/>
            <person name="Gellesch M."/>
            <person name="Goldberg J."/>
            <person name="Griggs A."/>
            <person name="Gujja S."/>
            <person name="Heilman E."/>
            <person name="Heiman D."/>
            <person name="Hepburn T."/>
            <person name="Howarth C."/>
            <person name="Jen D."/>
            <person name="Larson L."/>
            <person name="Mehta T."/>
            <person name="Park D."/>
            <person name="Pearson M."/>
            <person name="Roberts A."/>
            <person name="Saif S."/>
            <person name="Shenoy N."/>
            <person name="Sisk P."/>
            <person name="Stolte C."/>
            <person name="Sykes S."/>
            <person name="Thomson T."/>
            <person name="Walk T."/>
            <person name="White J."/>
            <person name="Yandava C."/>
            <person name="Burger G."/>
            <person name="Gray M.W."/>
            <person name="Holland P.W.H."/>
            <person name="King N."/>
            <person name="Lang F.B.F."/>
            <person name="Roger A.J."/>
            <person name="Ruiz-Trillo I."/>
            <person name="Lander E."/>
            <person name="Nusbaum C."/>
        </authorList>
    </citation>
    <scope>NUCLEOTIDE SEQUENCE [LARGE SCALE GENOMIC DNA]</scope>
    <source>
        <strain evidence="9 10">ATCC 50062</strain>
    </source>
</reference>
<feature type="domain" description="Tubulin/FtsZ GTPase" evidence="7">
    <location>
        <begin position="64"/>
        <end position="304"/>
    </location>
</feature>
<dbReference type="SMART" id="SM00864">
    <property type="entry name" value="Tubulin"/>
    <property type="match status" value="1"/>
</dbReference>
<evidence type="ECO:0000256" key="6">
    <source>
        <dbReference type="SAM" id="MobiDB-lite"/>
    </source>
</evidence>
<evidence type="ECO:0000256" key="5">
    <source>
        <dbReference type="RuleBase" id="RU000352"/>
    </source>
</evidence>
<sequence>MVRELITIQVGQCGNQVGCRFWDLALAEHSKAAEEAGGGRERERAGPVYDDALSSFFTNVDSRSGRRLDVGSRLASLRARAVLVDMEEGVVNSIAASPLGELFEAKQFITDQSGSGNNWAHGHAMYGPQYADALAESIRVQAEACDSLQSFFSLHSMGGGTGSGLGTFILNLLADEYPSVYRFTTAVFPSPDDDVVTSPYNSVLAAAQLVEHADCVLPLENASLLSILSRIEVDLTPRERARRKADSALTDAPDYASDSSASSSAYVAGTGGAVKKKKARAFDKMNNIAARLLLNLTASMRFEGSLNVDLNEVTMNLVPFPRLHFLLSSLTPLYSLADVALPPRALNQMFSDAFAPAHQLTSVDPRVGAYLACGLMVRGDVLMSDIRRNIDRMKPRLNFAYWNQEGWKVGLCATPPIGQKRSLLTLANHTGMATMFDGLRARFLKLYARKVYIHHYTKYIEQEAFTQALETVEAMISDYSALESAAPPPVSSGLRVASTF</sequence>
<dbReference type="InterPro" id="IPR004057">
    <property type="entry name" value="Epsilon_tubulin"/>
</dbReference>
<dbReference type="SUPFAM" id="SSF52490">
    <property type="entry name" value="Tubulin nucleotide-binding domain-like"/>
    <property type="match status" value="1"/>
</dbReference>
<dbReference type="GO" id="GO:0005525">
    <property type="term" value="F:GTP binding"/>
    <property type="evidence" value="ECO:0007669"/>
    <property type="project" value="UniProtKB-UniRule"/>
</dbReference>
<feature type="region of interest" description="Disordered" evidence="6">
    <location>
        <begin position="242"/>
        <end position="266"/>
    </location>
</feature>
<dbReference type="SUPFAM" id="SSF55307">
    <property type="entry name" value="Tubulin C-terminal domain-like"/>
    <property type="match status" value="1"/>
</dbReference>
<dbReference type="GeneID" id="25560280"/>
<dbReference type="OMA" id="KRAHLHH"/>
<dbReference type="Gene3D" id="1.10.287.600">
    <property type="entry name" value="Helix hairpin bin"/>
    <property type="match status" value="1"/>
</dbReference>
<accession>A0A0L0D8Z0</accession>
<dbReference type="GO" id="GO:0005874">
    <property type="term" value="C:microtubule"/>
    <property type="evidence" value="ECO:0007669"/>
    <property type="project" value="UniProtKB-KW"/>
</dbReference>
<keyword evidence="2 5" id="KW-0493">Microtubule</keyword>
<dbReference type="Pfam" id="PF03953">
    <property type="entry name" value="Tubulin_C"/>
    <property type="match status" value="1"/>
</dbReference>
<dbReference type="InterPro" id="IPR000217">
    <property type="entry name" value="Tubulin"/>
</dbReference>
<dbReference type="eggNOG" id="KOG1375">
    <property type="taxonomic scope" value="Eukaryota"/>
</dbReference>
<keyword evidence="4 5" id="KW-0342">GTP-binding</keyword>
<protein>
    <submittedName>
        <fullName evidence="9">Tubulin</fullName>
    </submittedName>
</protein>
<evidence type="ECO:0000313" key="10">
    <source>
        <dbReference type="Proteomes" id="UP000054408"/>
    </source>
</evidence>
<feature type="compositionally biased region" description="Low complexity" evidence="6">
    <location>
        <begin position="250"/>
        <end position="266"/>
    </location>
</feature>
<evidence type="ECO:0000259" key="7">
    <source>
        <dbReference type="SMART" id="SM00864"/>
    </source>
</evidence>